<evidence type="ECO:0000313" key="2">
    <source>
        <dbReference type="EMBL" id="TCT19362.1"/>
    </source>
</evidence>
<sequence>MNIVKKDSIMVMGYGWSGSYQAAERGEVQKVWARFLEDIRKISYSTDKPRVICPFHDRETEFTYYIGLEVGDTELSELPPEMTKIHIPAREYATFTHSGPVEKVFETYKQAYRELENKGIQLLHDTLKLEVYSMEQAEQITSATELTFEINLPVKTL</sequence>
<dbReference type="EMBL" id="SMAN01000018">
    <property type="protein sequence ID" value="TCT19362.1"/>
    <property type="molecule type" value="Genomic_DNA"/>
</dbReference>
<dbReference type="InterPro" id="IPR029441">
    <property type="entry name" value="Cass2"/>
</dbReference>
<accession>A0A4V2V139</accession>
<dbReference type="OrthoDB" id="2734147at2"/>
<gene>
    <name evidence="2" type="ORF">EDD68_11846</name>
</gene>
<dbReference type="InterPro" id="IPR053182">
    <property type="entry name" value="YobU-like_regulator"/>
</dbReference>
<organism evidence="2 3">
    <name type="scientific">Melghiribacillus thermohalophilus</name>
    <dbReference type="NCBI Taxonomy" id="1324956"/>
    <lineage>
        <taxon>Bacteria</taxon>
        <taxon>Bacillati</taxon>
        <taxon>Bacillota</taxon>
        <taxon>Bacilli</taxon>
        <taxon>Bacillales</taxon>
        <taxon>Bacillaceae</taxon>
        <taxon>Melghiribacillus</taxon>
    </lineage>
</organism>
<dbReference type="InterPro" id="IPR010499">
    <property type="entry name" value="AraC_E-bd"/>
</dbReference>
<dbReference type="Pfam" id="PF14526">
    <property type="entry name" value="Cass2"/>
    <property type="match status" value="1"/>
</dbReference>
<dbReference type="SMART" id="SM00871">
    <property type="entry name" value="AraC_E_bind"/>
    <property type="match status" value="1"/>
</dbReference>
<dbReference type="PANTHER" id="PTHR36444:SF2">
    <property type="entry name" value="TRANSCRIPTIONAL REGULATOR PROTEIN YOBU-RELATED"/>
    <property type="match status" value="1"/>
</dbReference>
<feature type="domain" description="AraC effector-binding" evidence="1">
    <location>
        <begin position="1"/>
        <end position="155"/>
    </location>
</feature>
<dbReference type="AlphaFoldDB" id="A0A4V2V139"/>
<dbReference type="Proteomes" id="UP000294650">
    <property type="component" value="Unassembled WGS sequence"/>
</dbReference>
<reference evidence="2 3" key="1">
    <citation type="submission" date="2019-03" db="EMBL/GenBank/DDBJ databases">
        <title>Genomic Encyclopedia of Type Strains, Phase IV (KMG-IV): sequencing the most valuable type-strain genomes for metagenomic binning, comparative biology and taxonomic classification.</title>
        <authorList>
            <person name="Goeker M."/>
        </authorList>
    </citation>
    <scope>NUCLEOTIDE SEQUENCE [LARGE SCALE GENOMIC DNA]</scope>
    <source>
        <strain evidence="2 3">DSM 25894</strain>
    </source>
</reference>
<dbReference type="RefSeq" id="WP_132372467.1">
    <property type="nucleotide sequence ID" value="NZ_SMAN01000018.1"/>
</dbReference>
<dbReference type="PANTHER" id="PTHR36444">
    <property type="entry name" value="TRANSCRIPTIONAL REGULATOR PROTEIN YOBU-RELATED"/>
    <property type="match status" value="1"/>
</dbReference>
<dbReference type="InterPro" id="IPR011256">
    <property type="entry name" value="Reg_factor_effector_dom_sf"/>
</dbReference>
<evidence type="ECO:0000259" key="1">
    <source>
        <dbReference type="SMART" id="SM00871"/>
    </source>
</evidence>
<protein>
    <submittedName>
        <fullName evidence="2">Putative transcriptional regulator YdeE</fullName>
    </submittedName>
</protein>
<evidence type="ECO:0000313" key="3">
    <source>
        <dbReference type="Proteomes" id="UP000294650"/>
    </source>
</evidence>
<dbReference type="Gene3D" id="3.20.80.10">
    <property type="entry name" value="Regulatory factor, effector binding domain"/>
    <property type="match status" value="1"/>
</dbReference>
<dbReference type="SUPFAM" id="SSF55136">
    <property type="entry name" value="Probable bacterial effector-binding domain"/>
    <property type="match status" value="1"/>
</dbReference>
<keyword evidence="3" id="KW-1185">Reference proteome</keyword>
<proteinExistence type="predicted"/>
<comment type="caution">
    <text evidence="2">The sequence shown here is derived from an EMBL/GenBank/DDBJ whole genome shotgun (WGS) entry which is preliminary data.</text>
</comment>
<name>A0A4V2V139_9BACI</name>